<reference evidence="2 3" key="1">
    <citation type="journal article" date="2017" name="Genome Biol. Evol.">
        <title>Phytophthora megakarya and P. palmivora, closely related causal agents of cacao black pod rot, underwent increases in genome sizes and gene numbers by different mechanisms.</title>
        <authorList>
            <person name="Ali S.S."/>
            <person name="Shao J."/>
            <person name="Lary D.J."/>
            <person name="Kronmiller B."/>
            <person name="Shen D."/>
            <person name="Strem M.D."/>
            <person name="Amoako-Attah I."/>
            <person name="Akrofi A.Y."/>
            <person name="Begoude B.A."/>
            <person name="Ten Hoopen G.M."/>
            <person name="Coulibaly K."/>
            <person name="Kebe B.I."/>
            <person name="Melnick R.L."/>
            <person name="Guiltinan M.J."/>
            <person name="Tyler B.M."/>
            <person name="Meinhardt L.W."/>
            <person name="Bailey B.A."/>
        </authorList>
    </citation>
    <scope>NUCLEOTIDE SEQUENCE [LARGE SCALE GENOMIC DNA]</scope>
    <source>
        <strain evidence="3">sbr112.9</strain>
    </source>
</reference>
<evidence type="ECO:0000256" key="1">
    <source>
        <dbReference type="SAM" id="MobiDB-lite"/>
    </source>
</evidence>
<comment type="caution">
    <text evidence="2">The sequence shown here is derived from an EMBL/GenBank/DDBJ whole genome shotgun (WGS) entry which is preliminary data.</text>
</comment>
<evidence type="ECO:0000313" key="3">
    <source>
        <dbReference type="Proteomes" id="UP000237271"/>
    </source>
</evidence>
<feature type="compositionally biased region" description="Basic and acidic residues" evidence="1">
    <location>
        <begin position="138"/>
        <end position="149"/>
    </location>
</feature>
<dbReference type="AlphaFoldDB" id="A0A2P4YBJ0"/>
<keyword evidence="3" id="KW-1185">Reference proteome</keyword>
<accession>A0A2P4YBJ0</accession>
<gene>
    <name evidence="2" type="ORF">PHPALM_7783</name>
</gene>
<evidence type="ECO:0000313" key="2">
    <source>
        <dbReference type="EMBL" id="POM75150.1"/>
    </source>
</evidence>
<feature type="compositionally biased region" description="Low complexity" evidence="1">
    <location>
        <begin position="67"/>
        <end position="76"/>
    </location>
</feature>
<feature type="region of interest" description="Disordered" evidence="1">
    <location>
        <begin position="51"/>
        <end position="109"/>
    </location>
</feature>
<protein>
    <submittedName>
        <fullName evidence="2">Uncharacterized protein</fullName>
    </submittedName>
</protein>
<dbReference type="EMBL" id="NCKW01004013">
    <property type="protein sequence ID" value="POM75150.1"/>
    <property type="molecule type" value="Genomic_DNA"/>
</dbReference>
<feature type="region of interest" description="Disordered" evidence="1">
    <location>
        <begin position="122"/>
        <end position="155"/>
    </location>
</feature>
<sequence length="171" mass="18770">MLDADQKNLPSIIFTALMLPDYAQNQDLADRLTLLRLSDVDDLEEVLRAREQQTEEGLGSSKYRQKATNPAPAATTKHVCAVQIRTVESESESGSDGSDGSDSDGDNHRRIYLAAEQDVTTKVESGMEKVEQVPITHKSTDQAPPDHRSRIQSGDPIGTVVRTVGLRNIQI</sequence>
<proteinExistence type="predicted"/>
<feature type="compositionally biased region" description="Basic and acidic residues" evidence="1">
    <location>
        <begin position="122"/>
        <end position="131"/>
    </location>
</feature>
<feature type="compositionally biased region" description="Acidic residues" evidence="1">
    <location>
        <begin position="89"/>
        <end position="104"/>
    </location>
</feature>
<dbReference type="Proteomes" id="UP000237271">
    <property type="component" value="Unassembled WGS sequence"/>
</dbReference>
<name>A0A2P4YBJ0_9STRA</name>
<organism evidence="2 3">
    <name type="scientific">Phytophthora palmivora</name>
    <dbReference type="NCBI Taxonomy" id="4796"/>
    <lineage>
        <taxon>Eukaryota</taxon>
        <taxon>Sar</taxon>
        <taxon>Stramenopiles</taxon>
        <taxon>Oomycota</taxon>
        <taxon>Peronosporomycetes</taxon>
        <taxon>Peronosporales</taxon>
        <taxon>Peronosporaceae</taxon>
        <taxon>Phytophthora</taxon>
    </lineage>
</organism>